<name>A0A839ZXY7_9CAUL</name>
<dbReference type="Gene3D" id="2.60.40.10">
    <property type="entry name" value="Immunoglobulins"/>
    <property type="match status" value="1"/>
</dbReference>
<gene>
    <name evidence="2" type="ORF">GGQ61_000724</name>
</gene>
<dbReference type="InterPro" id="IPR008620">
    <property type="entry name" value="FixH"/>
</dbReference>
<dbReference type="InterPro" id="IPR018037">
    <property type="entry name" value="FixH_proteobacterial"/>
</dbReference>
<comment type="caution">
    <text evidence="2">The sequence shown here is derived from an EMBL/GenBank/DDBJ whole genome shotgun (WGS) entry which is preliminary data.</text>
</comment>
<accession>A0A839ZXY7</accession>
<keyword evidence="1" id="KW-1133">Transmembrane helix</keyword>
<dbReference type="Proteomes" id="UP000530564">
    <property type="component" value="Unassembled WGS sequence"/>
</dbReference>
<organism evidence="2 3">
    <name type="scientific">Phenylobacterium haematophilum</name>
    <dbReference type="NCBI Taxonomy" id="98513"/>
    <lineage>
        <taxon>Bacteria</taxon>
        <taxon>Pseudomonadati</taxon>
        <taxon>Pseudomonadota</taxon>
        <taxon>Alphaproteobacteria</taxon>
        <taxon>Caulobacterales</taxon>
        <taxon>Caulobacteraceae</taxon>
        <taxon>Phenylobacterium</taxon>
    </lineage>
</organism>
<dbReference type="EMBL" id="JACIDK010000001">
    <property type="protein sequence ID" value="MBB3890027.1"/>
    <property type="molecule type" value="Genomic_DNA"/>
</dbReference>
<keyword evidence="1" id="KW-0472">Membrane</keyword>
<keyword evidence="1" id="KW-0812">Transmembrane</keyword>
<protein>
    <submittedName>
        <fullName evidence="2">Nitrogen fixation protein FixH</fullName>
    </submittedName>
</protein>
<evidence type="ECO:0000256" key="1">
    <source>
        <dbReference type="SAM" id="Phobius"/>
    </source>
</evidence>
<sequence length="158" mass="17114">MTDRAVKKPFRVTGWHVLFSVVAFFGVVIAVDSLFLVLAYRSHPGQVSVTPYEDGLAYNRAVAQRRAQAAMGWTATAATDARGVVVEVADAQGQPVSGLKLTGLLRRPATEAGELPLKFEEAAPGRYRAPAKPAAGAWDVHVQTQGQVFQAERRLTWP</sequence>
<evidence type="ECO:0000313" key="3">
    <source>
        <dbReference type="Proteomes" id="UP000530564"/>
    </source>
</evidence>
<dbReference type="RefSeq" id="WP_183769904.1">
    <property type="nucleotide sequence ID" value="NZ_JACIDK010000001.1"/>
</dbReference>
<dbReference type="AlphaFoldDB" id="A0A839ZXY7"/>
<dbReference type="Pfam" id="PF05751">
    <property type="entry name" value="FixH"/>
    <property type="match status" value="1"/>
</dbReference>
<evidence type="ECO:0000313" key="2">
    <source>
        <dbReference type="EMBL" id="MBB3890027.1"/>
    </source>
</evidence>
<proteinExistence type="predicted"/>
<dbReference type="InterPro" id="IPR013783">
    <property type="entry name" value="Ig-like_fold"/>
</dbReference>
<feature type="transmembrane region" description="Helical" evidence="1">
    <location>
        <begin position="12"/>
        <end position="40"/>
    </location>
</feature>
<keyword evidence="3" id="KW-1185">Reference proteome</keyword>
<dbReference type="PIRSF" id="PIRSF011386">
    <property type="entry name" value="FixH"/>
    <property type="match status" value="1"/>
</dbReference>
<reference evidence="2 3" key="1">
    <citation type="submission" date="2020-08" db="EMBL/GenBank/DDBJ databases">
        <title>Genomic Encyclopedia of Type Strains, Phase IV (KMG-IV): sequencing the most valuable type-strain genomes for metagenomic binning, comparative biology and taxonomic classification.</title>
        <authorList>
            <person name="Goeker M."/>
        </authorList>
    </citation>
    <scope>NUCLEOTIDE SEQUENCE [LARGE SCALE GENOMIC DNA]</scope>
    <source>
        <strain evidence="2 3">DSM 21793</strain>
    </source>
</reference>